<keyword evidence="1" id="KW-0472">Membrane</keyword>
<evidence type="ECO:0000256" key="1">
    <source>
        <dbReference type="SAM" id="Phobius"/>
    </source>
</evidence>
<proteinExistence type="predicted"/>
<feature type="transmembrane region" description="Helical" evidence="1">
    <location>
        <begin position="282"/>
        <end position="301"/>
    </location>
</feature>
<gene>
    <name evidence="2" type="ORF">L2737_12880</name>
</gene>
<feature type="transmembrane region" description="Helical" evidence="1">
    <location>
        <begin position="184"/>
        <end position="200"/>
    </location>
</feature>
<keyword evidence="1" id="KW-0812">Transmembrane</keyword>
<name>A0ABT0KRR9_9GAMM</name>
<sequence length="321" mass="37090">MQLMSKIDLTIVLRAFSIFAIVSGHLGFIHLAGGSFYLIFLSGYNFVRFNYPKVKRANAGKAYFDIVSFVKIYFGFIIKIIVPVLLYTFFIYAFLGRFYLGGVFLVSNFIGPNYADGLTFWFIEVLVQIYVLFGLVMILNYFYFWISKKPYQSLLFGFVMFYILSIVCRMIWDTSFYLDRFPHLMMYIFFAGALVAFSTETKKKVITSAILCLIALEFVLFDFNSKVLFLMLGAIATVWVDRISIPKVLHWPINIIAMSSLFIYLVHFQAKSLIDKLIPNLPAFAVVLFALLTGIIMSECWKRRSKFIQFSKKSFSKGHSK</sequence>
<dbReference type="RefSeq" id="WP_248955968.1">
    <property type="nucleotide sequence ID" value="NZ_JAKIKU010000006.1"/>
</dbReference>
<feature type="transmembrane region" description="Helical" evidence="1">
    <location>
        <begin position="120"/>
        <end position="142"/>
    </location>
</feature>
<keyword evidence="1" id="KW-1133">Transmembrane helix</keyword>
<comment type="caution">
    <text evidence="2">The sequence shown here is derived from an EMBL/GenBank/DDBJ whole genome shotgun (WGS) entry which is preliminary data.</text>
</comment>
<evidence type="ECO:0008006" key="4">
    <source>
        <dbReference type="Google" id="ProtNLM"/>
    </source>
</evidence>
<reference evidence="2 3" key="1">
    <citation type="submission" date="2022-01" db="EMBL/GenBank/DDBJ databases">
        <title>Whole genome-based taxonomy of the Shewanellaceae.</title>
        <authorList>
            <person name="Martin-Rodriguez A.J."/>
        </authorList>
    </citation>
    <scope>NUCLEOTIDE SEQUENCE [LARGE SCALE GENOMIC DNA]</scope>
    <source>
        <strain evidence="2 3">DSM 24955</strain>
    </source>
</reference>
<organism evidence="2 3">
    <name type="scientific">Shewanella electrodiphila</name>
    <dbReference type="NCBI Taxonomy" id="934143"/>
    <lineage>
        <taxon>Bacteria</taxon>
        <taxon>Pseudomonadati</taxon>
        <taxon>Pseudomonadota</taxon>
        <taxon>Gammaproteobacteria</taxon>
        <taxon>Alteromonadales</taxon>
        <taxon>Shewanellaceae</taxon>
        <taxon>Shewanella</taxon>
    </lineage>
</organism>
<accession>A0ABT0KRR9</accession>
<protein>
    <recommendedName>
        <fullName evidence="4">Acyltransferase 3 domain-containing protein</fullName>
    </recommendedName>
</protein>
<dbReference type="EMBL" id="JAKIKU010000006">
    <property type="protein sequence ID" value="MCL1046211.1"/>
    <property type="molecule type" value="Genomic_DNA"/>
</dbReference>
<evidence type="ECO:0000313" key="2">
    <source>
        <dbReference type="EMBL" id="MCL1046211.1"/>
    </source>
</evidence>
<dbReference type="Proteomes" id="UP001202134">
    <property type="component" value="Unassembled WGS sequence"/>
</dbReference>
<evidence type="ECO:0000313" key="3">
    <source>
        <dbReference type="Proteomes" id="UP001202134"/>
    </source>
</evidence>
<feature type="transmembrane region" description="Helical" evidence="1">
    <location>
        <begin position="154"/>
        <end position="172"/>
    </location>
</feature>
<feature type="transmembrane region" description="Helical" evidence="1">
    <location>
        <begin position="35"/>
        <end position="51"/>
    </location>
</feature>
<keyword evidence="3" id="KW-1185">Reference proteome</keyword>
<feature type="transmembrane region" description="Helical" evidence="1">
    <location>
        <begin position="72"/>
        <end position="100"/>
    </location>
</feature>
<feature type="transmembrane region" description="Helical" evidence="1">
    <location>
        <begin position="12"/>
        <end position="29"/>
    </location>
</feature>
<feature type="transmembrane region" description="Helical" evidence="1">
    <location>
        <begin position="251"/>
        <end position="270"/>
    </location>
</feature>